<name>A0A814WHX2_9BILA</name>
<dbReference type="InterPro" id="IPR000425">
    <property type="entry name" value="MIP"/>
</dbReference>
<feature type="transmembrane region" description="Helical" evidence="8">
    <location>
        <begin position="198"/>
        <end position="217"/>
    </location>
</feature>
<organism evidence="9 11">
    <name type="scientific">Rotaria sordida</name>
    <dbReference type="NCBI Taxonomy" id="392033"/>
    <lineage>
        <taxon>Eukaryota</taxon>
        <taxon>Metazoa</taxon>
        <taxon>Spiralia</taxon>
        <taxon>Gnathifera</taxon>
        <taxon>Rotifera</taxon>
        <taxon>Eurotatoria</taxon>
        <taxon>Bdelloidea</taxon>
        <taxon>Philodinida</taxon>
        <taxon>Philodinidae</taxon>
        <taxon>Rotaria</taxon>
    </lineage>
</organism>
<dbReference type="InterPro" id="IPR034294">
    <property type="entry name" value="Aquaporin_transptr"/>
</dbReference>
<feature type="compositionally biased region" description="Basic and acidic residues" evidence="7">
    <location>
        <begin position="117"/>
        <end position="138"/>
    </location>
</feature>
<dbReference type="GO" id="GO:0015267">
    <property type="term" value="F:channel activity"/>
    <property type="evidence" value="ECO:0007669"/>
    <property type="project" value="InterPro"/>
</dbReference>
<sequence length="438" mass="49561">MKNNTIPYENKELCTLLQFHTNDDFQKEQPLEARYFKDDNCQSYKKRDNKVPHQVSNDKHLSVTIFIYLLLFFFFLVPTTQYIQLNQTSASVSSSILQGDSEQRHSMTESNPKLVNRVEEPNTNKPDFRWSTDDKLTDQNRNNSAKRHTEMLTRVFHYIVAPPLIKESQRKQHEEEADNDQEFQVDYYEATIQLGRRLLAEILGTILFILVFGSCAIEVGEKRLNREAAAFACGFMALFLAFTLGPISGTHLNPVVTLAFALRFVFPWVWIPFYFLAQFLGSILATLFLKLLYRNGDVSFVLNSPQIPIVDAFIWESFLTCCMMIVILQTSTKGHIIGPQAAFAVASIFIFIGLVGGNKSSVSLNPFRSIGPALIIESDKNKDLWLFIVAPIVGTAVALLICGLLQGFKSKTLTELKSAQGTEAKITTNKNHNHTMPV</sequence>
<protein>
    <recommendedName>
        <fullName evidence="13">Aquaporin</fullName>
    </recommendedName>
</protein>
<accession>A0A814WHX2</accession>
<feature type="transmembrane region" description="Helical" evidence="8">
    <location>
        <begin position="60"/>
        <end position="77"/>
    </location>
</feature>
<dbReference type="Gene3D" id="1.20.1080.10">
    <property type="entry name" value="Glycerol uptake facilitator protein"/>
    <property type="match status" value="1"/>
</dbReference>
<feature type="transmembrane region" description="Helical" evidence="8">
    <location>
        <begin position="229"/>
        <end position="247"/>
    </location>
</feature>
<feature type="transmembrane region" description="Helical" evidence="8">
    <location>
        <begin position="340"/>
        <end position="357"/>
    </location>
</feature>
<dbReference type="AlphaFoldDB" id="A0A814WHX2"/>
<keyword evidence="5 8" id="KW-0472">Membrane</keyword>
<evidence type="ECO:0000256" key="7">
    <source>
        <dbReference type="SAM" id="MobiDB-lite"/>
    </source>
</evidence>
<dbReference type="GO" id="GO:0016020">
    <property type="term" value="C:membrane"/>
    <property type="evidence" value="ECO:0007669"/>
    <property type="project" value="UniProtKB-SubCell"/>
</dbReference>
<keyword evidence="12" id="KW-1185">Reference proteome</keyword>
<dbReference type="EMBL" id="CAJNOH010001301">
    <property type="protein sequence ID" value="CAF1201722.1"/>
    <property type="molecule type" value="Genomic_DNA"/>
</dbReference>
<feature type="transmembrane region" description="Helical" evidence="8">
    <location>
        <begin position="268"/>
        <end position="289"/>
    </location>
</feature>
<evidence type="ECO:0000256" key="1">
    <source>
        <dbReference type="ARBA" id="ARBA00004141"/>
    </source>
</evidence>
<keyword evidence="2 6" id="KW-0813">Transport</keyword>
<dbReference type="PRINTS" id="PR00783">
    <property type="entry name" value="MINTRINSICP"/>
</dbReference>
<comment type="similarity">
    <text evidence="6">Belongs to the MIP/aquaporin (TC 1.A.8) family.</text>
</comment>
<reference evidence="9" key="1">
    <citation type="submission" date="2021-02" db="EMBL/GenBank/DDBJ databases">
        <authorList>
            <person name="Nowell W R."/>
        </authorList>
    </citation>
    <scope>NUCLEOTIDE SEQUENCE</scope>
</reference>
<comment type="caution">
    <text evidence="9">The sequence shown here is derived from an EMBL/GenBank/DDBJ whole genome shotgun (WGS) entry which is preliminary data.</text>
</comment>
<feature type="transmembrane region" description="Helical" evidence="8">
    <location>
        <begin position="309"/>
        <end position="328"/>
    </location>
</feature>
<dbReference type="InterPro" id="IPR023271">
    <property type="entry name" value="Aquaporin-like"/>
</dbReference>
<gene>
    <name evidence="10" type="ORF">JXQ802_LOCUS38938</name>
    <name evidence="9" type="ORF">PYM288_LOCUS24911</name>
</gene>
<evidence type="ECO:0000313" key="11">
    <source>
        <dbReference type="Proteomes" id="UP000663854"/>
    </source>
</evidence>
<evidence type="ECO:0000313" key="12">
    <source>
        <dbReference type="Proteomes" id="UP000663870"/>
    </source>
</evidence>
<evidence type="ECO:0000256" key="5">
    <source>
        <dbReference type="ARBA" id="ARBA00023136"/>
    </source>
</evidence>
<evidence type="ECO:0000256" key="8">
    <source>
        <dbReference type="SAM" id="Phobius"/>
    </source>
</evidence>
<dbReference type="Pfam" id="PF00230">
    <property type="entry name" value="MIP"/>
    <property type="match status" value="1"/>
</dbReference>
<evidence type="ECO:0000256" key="6">
    <source>
        <dbReference type="RuleBase" id="RU000477"/>
    </source>
</evidence>
<dbReference type="Proteomes" id="UP000663854">
    <property type="component" value="Unassembled WGS sequence"/>
</dbReference>
<dbReference type="SUPFAM" id="SSF81338">
    <property type="entry name" value="Aquaporin-like"/>
    <property type="match status" value="1"/>
</dbReference>
<evidence type="ECO:0008006" key="13">
    <source>
        <dbReference type="Google" id="ProtNLM"/>
    </source>
</evidence>
<evidence type="ECO:0000256" key="4">
    <source>
        <dbReference type="ARBA" id="ARBA00022989"/>
    </source>
</evidence>
<dbReference type="EMBL" id="CAJNOL010002200">
    <property type="protein sequence ID" value="CAF1474585.1"/>
    <property type="molecule type" value="Genomic_DNA"/>
</dbReference>
<comment type="subcellular location">
    <subcellularLocation>
        <location evidence="1">Membrane</location>
        <topology evidence="1">Multi-pass membrane protein</topology>
    </subcellularLocation>
</comment>
<evidence type="ECO:0000256" key="2">
    <source>
        <dbReference type="ARBA" id="ARBA00022448"/>
    </source>
</evidence>
<dbReference type="PANTHER" id="PTHR45724">
    <property type="entry name" value="AQUAPORIN NIP2-1"/>
    <property type="match status" value="1"/>
</dbReference>
<dbReference type="PANTHER" id="PTHR45724:SF13">
    <property type="entry name" value="AQUAPORIN NIP1-1-RELATED"/>
    <property type="match status" value="1"/>
</dbReference>
<keyword evidence="3 6" id="KW-0812">Transmembrane</keyword>
<dbReference type="Proteomes" id="UP000663870">
    <property type="component" value="Unassembled WGS sequence"/>
</dbReference>
<keyword evidence="4 8" id="KW-1133">Transmembrane helix</keyword>
<evidence type="ECO:0000256" key="3">
    <source>
        <dbReference type="ARBA" id="ARBA00022692"/>
    </source>
</evidence>
<proteinExistence type="inferred from homology"/>
<feature type="region of interest" description="Disordered" evidence="7">
    <location>
        <begin position="117"/>
        <end position="142"/>
    </location>
</feature>
<feature type="transmembrane region" description="Helical" evidence="8">
    <location>
        <begin position="384"/>
        <end position="408"/>
    </location>
</feature>
<evidence type="ECO:0000313" key="10">
    <source>
        <dbReference type="EMBL" id="CAF1474585.1"/>
    </source>
</evidence>
<evidence type="ECO:0000313" key="9">
    <source>
        <dbReference type="EMBL" id="CAF1201722.1"/>
    </source>
</evidence>